<name>A0ACC4DQC5_PURLI</name>
<accession>A0ACC4DQC5</accession>
<sequence>MMHSLIVALTFVVAGMALPQTGGTCNSGSLQCCNSVQSSSSDNSGTLLSGLVPVNLQGLTGSVGLDCSPINVLGIGSSGCNQQTACCSGDTYGTVTLACNPINLNL</sequence>
<dbReference type="Proteomes" id="UP001638806">
    <property type="component" value="Unassembled WGS sequence"/>
</dbReference>
<proteinExistence type="predicted"/>
<evidence type="ECO:0000313" key="2">
    <source>
        <dbReference type="Proteomes" id="UP001638806"/>
    </source>
</evidence>
<reference evidence="1" key="1">
    <citation type="submission" date="2024-12" db="EMBL/GenBank/DDBJ databases">
        <title>Comparative genomics and development of molecular markers within Purpureocillium lilacinum and among Purpureocillium species.</title>
        <authorList>
            <person name="Yeh Z.-Y."/>
            <person name="Ni N.-T."/>
            <person name="Lo P.-H."/>
            <person name="Mushyakhwo K."/>
            <person name="Lin C.-F."/>
            <person name="Nai Y.-S."/>
        </authorList>
    </citation>
    <scope>NUCLEOTIDE SEQUENCE</scope>
    <source>
        <strain evidence="1">NCHU-NPUST-175</strain>
    </source>
</reference>
<organism evidence="1 2">
    <name type="scientific">Purpureocillium lilacinum</name>
    <name type="common">Paecilomyces lilacinus</name>
    <dbReference type="NCBI Taxonomy" id="33203"/>
    <lineage>
        <taxon>Eukaryota</taxon>
        <taxon>Fungi</taxon>
        <taxon>Dikarya</taxon>
        <taxon>Ascomycota</taxon>
        <taxon>Pezizomycotina</taxon>
        <taxon>Sordariomycetes</taxon>
        <taxon>Hypocreomycetidae</taxon>
        <taxon>Hypocreales</taxon>
        <taxon>Ophiocordycipitaceae</taxon>
        <taxon>Purpureocillium</taxon>
    </lineage>
</organism>
<gene>
    <name evidence="1" type="ORF">ACCO45_006380</name>
</gene>
<dbReference type="EMBL" id="JBGNUJ010000006">
    <property type="protein sequence ID" value="KAL3958218.1"/>
    <property type="molecule type" value="Genomic_DNA"/>
</dbReference>
<evidence type="ECO:0000313" key="1">
    <source>
        <dbReference type="EMBL" id="KAL3958218.1"/>
    </source>
</evidence>
<comment type="caution">
    <text evidence="1">The sequence shown here is derived from an EMBL/GenBank/DDBJ whole genome shotgun (WGS) entry which is preliminary data.</text>
</comment>
<protein>
    <submittedName>
        <fullName evidence="1">Uncharacterized protein</fullName>
    </submittedName>
</protein>
<keyword evidence="2" id="KW-1185">Reference proteome</keyword>